<evidence type="ECO:0000313" key="2">
    <source>
        <dbReference type="EMBL" id="CAG8566245.1"/>
    </source>
</evidence>
<dbReference type="Gene3D" id="2.170.260.10">
    <property type="entry name" value="paz domain"/>
    <property type="match status" value="1"/>
</dbReference>
<dbReference type="Proteomes" id="UP000789572">
    <property type="component" value="Unassembled WGS sequence"/>
</dbReference>
<dbReference type="SUPFAM" id="SSF53098">
    <property type="entry name" value="Ribonuclease H-like"/>
    <property type="match status" value="1"/>
</dbReference>
<dbReference type="PROSITE" id="PS50822">
    <property type="entry name" value="PIWI"/>
    <property type="match status" value="1"/>
</dbReference>
<evidence type="ECO:0000259" key="1">
    <source>
        <dbReference type="PROSITE" id="PS50822"/>
    </source>
</evidence>
<evidence type="ECO:0000313" key="3">
    <source>
        <dbReference type="Proteomes" id="UP000789572"/>
    </source>
</evidence>
<protein>
    <submittedName>
        <fullName evidence="2">6918_t:CDS:1</fullName>
    </submittedName>
</protein>
<dbReference type="OrthoDB" id="10252740at2759"/>
<dbReference type="Gene3D" id="3.40.50.2300">
    <property type="match status" value="1"/>
</dbReference>
<dbReference type="CDD" id="cd02846">
    <property type="entry name" value="PAZ_argonaute_like"/>
    <property type="match status" value="1"/>
</dbReference>
<dbReference type="AlphaFoldDB" id="A0A9N9FX39"/>
<organism evidence="2 3">
    <name type="scientific">Paraglomus occultum</name>
    <dbReference type="NCBI Taxonomy" id="144539"/>
    <lineage>
        <taxon>Eukaryota</taxon>
        <taxon>Fungi</taxon>
        <taxon>Fungi incertae sedis</taxon>
        <taxon>Mucoromycota</taxon>
        <taxon>Glomeromycotina</taxon>
        <taxon>Glomeromycetes</taxon>
        <taxon>Paraglomerales</taxon>
        <taxon>Paraglomeraceae</taxon>
        <taxon>Paraglomus</taxon>
    </lineage>
</organism>
<dbReference type="GO" id="GO:0003676">
    <property type="term" value="F:nucleic acid binding"/>
    <property type="evidence" value="ECO:0007669"/>
    <property type="project" value="InterPro"/>
</dbReference>
<dbReference type="InterPro" id="IPR012337">
    <property type="entry name" value="RNaseH-like_sf"/>
</dbReference>
<reference evidence="2" key="1">
    <citation type="submission" date="2021-06" db="EMBL/GenBank/DDBJ databases">
        <authorList>
            <person name="Kallberg Y."/>
            <person name="Tangrot J."/>
            <person name="Rosling A."/>
        </authorList>
    </citation>
    <scope>NUCLEOTIDE SEQUENCE</scope>
    <source>
        <strain evidence="2">IA702</strain>
    </source>
</reference>
<dbReference type="PANTHER" id="PTHR22891">
    <property type="entry name" value="EUKARYOTIC TRANSLATION INITIATION FACTOR 2C"/>
    <property type="match status" value="1"/>
</dbReference>
<keyword evidence="3" id="KW-1185">Reference proteome</keyword>
<dbReference type="SMART" id="SM00950">
    <property type="entry name" value="Piwi"/>
    <property type="match status" value="1"/>
</dbReference>
<dbReference type="InterPro" id="IPR036397">
    <property type="entry name" value="RNaseH_sf"/>
</dbReference>
<dbReference type="InterPro" id="IPR036085">
    <property type="entry name" value="PAZ_dom_sf"/>
</dbReference>
<dbReference type="Gene3D" id="3.30.420.10">
    <property type="entry name" value="Ribonuclease H-like superfamily/Ribonuclease H"/>
    <property type="match status" value="1"/>
</dbReference>
<feature type="domain" description="Piwi" evidence="1">
    <location>
        <begin position="528"/>
        <end position="829"/>
    </location>
</feature>
<dbReference type="EMBL" id="CAJVPJ010000933">
    <property type="protein sequence ID" value="CAG8566245.1"/>
    <property type="molecule type" value="Genomic_DNA"/>
</dbReference>
<gene>
    <name evidence="2" type="ORF">POCULU_LOCUS5762</name>
</gene>
<dbReference type="InterPro" id="IPR003165">
    <property type="entry name" value="Piwi"/>
</dbReference>
<accession>A0A9N9FX39</accession>
<name>A0A9N9FX39_9GLOM</name>
<dbReference type="InterPro" id="IPR032474">
    <property type="entry name" value="Argonaute_N"/>
</dbReference>
<dbReference type="Pfam" id="PF02171">
    <property type="entry name" value="Piwi"/>
    <property type="match status" value="1"/>
</dbReference>
<comment type="caution">
    <text evidence="2">The sequence shown here is derived from an EMBL/GenBank/DDBJ whole genome shotgun (WGS) entry which is preliminary data.</text>
</comment>
<sequence length="849" mass="97416">MASEFTLYKRPGYGDEGRTGSRDRQTKVLANMFEVEANDMTFYQYAIEFKRYTPKREGSPAQLAPVMRRHYRHIFTAFHKQHKEVYFEGVDGVAFDGDSKLFTTGKLTLDNNNQIGKVFEVEHDGDYYVRIKENTAKPTVSMDDLEGVLTGNSFESDCNNQMLGALDAFLQYNPSLRLVCFFRNCLYMPETIRLLGKGAALLQGYRLHVRPGEGDGRGRKLFMNVYVTYTPIVEPTDLCTLICKFLDTQTLPNLFRNDIMKRVNSAFQHNFRYIDFKLLHRPESHIVTTIKKLHDKPATEIKFFNSQLGKEESIKDYFAHKHNINLSTPYVVESRRFTCLPIECLGVVEGQRYPYCKNLNGNQHAEISRITAKHPAENVQFMLNVVRDLLSFSNELLQQAGIRLNTQIANVPGRFISIPVVSYSASSKQGAQVKPKDLDATWNLRDVKYLQPGNALREWLAISLTQAVSPGNINLFMNNLVRQAKTQGMDIASDFMPPKYVQWQAEQIREKIIEAVEDAKKEAKNLQLVVFFIDHGKHHMNKKQYNLVKEVMDTQIGILSQCIQSQLVKRCKTHYLADITAKLNLKLNGTNSAVDLPQIDSERTMVMGADVTHPSPGSHSPSIAAVVGSIDRHAARYAERHKEQFTREEIYDMEELTYQLLHEFIRTNKEPPASIVMYRDGISESEFQRVALDKELPCIKKACARLNSEYKPKISYIVVTKRHVGRFYPIDELDVGTRGNVKPGLVVERVITHPYLFNFYLTSHSSTQGTSRPRLYHVLYDENQFEVDELQDFTNKLCYNFQRASRAVAVPAPAYYAHCAAKRARSHFLDGQFRMTNSEFAQKYPMYYV</sequence>
<dbReference type="Pfam" id="PF16486">
    <property type="entry name" value="ArgoN"/>
    <property type="match status" value="1"/>
</dbReference>
<dbReference type="SUPFAM" id="SSF101690">
    <property type="entry name" value="PAZ domain"/>
    <property type="match status" value="1"/>
</dbReference>
<proteinExistence type="predicted"/>